<protein>
    <submittedName>
        <fullName evidence="2">Uncharacterized protein</fullName>
    </submittedName>
</protein>
<keyword evidence="3" id="KW-1185">Reference proteome</keyword>
<dbReference type="Proteomes" id="UP000240883">
    <property type="component" value="Unassembled WGS sequence"/>
</dbReference>
<evidence type="ECO:0000313" key="3">
    <source>
        <dbReference type="Proteomes" id="UP000240883"/>
    </source>
</evidence>
<evidence type="ECO:0000313" key="2">
    <source>
        <dbReference type="EMBL" id="PSN71756.1"/>
    </source>
</evidence>
<feature type="compositionally biased region" description="Polar residues" evidence="1">
    <location>
        <begin position="137"/>
        <end position="157"/>
    </location>
</feature>
<dbReference type="AlphaFoldDB" id="A0A2T2P2L7"/>
<proteinExistence type="predicted"/>
<reference evidence="2 3" key="1">
    <citation type="journal article" date="2018" name="Front. Microbiol.">
        <title>Genome-Wide Analysis of Corynespora cassiicola Leaf Fall Disease Putative Effectors.</title>
        <authorList>
            <person name="Lopez D."/>
            <person name="Ribeiro S."/>
            <person name="Label P."/>
            <person name="Fumanal B."/>
            <person name="Venisse J.S."/>
            <person name="Kohler A."/>
            <person name="de Oliveira R.R."/>
            <person name="Labutti K."/>
            <person name="Lipzen A."/>
            <person name="Lail K."/>
            <person name="Bauer D."/>
            <person name="Ohm R.A."/>
            <person name="Barry K.W."/>
            <person name="Spatafora J."/>
            <person name="Grigoriev I.V."/>
            <person name="Martin F.M."/>
            <person name="Pujade-Renaud V."/>
        </authorList>
    </citation>
    <scope>NUCLEOTIDE SEQUENCE [LARGE SCALE GENOMIC DNA]</scope>
    <source>
        <strain evidence="2 3">Philippines</strain>
    </source>
</reference>
<evidence type="ECO:0000256" key="1">
    <source>
        <dbReference type="SAM" id="MobiDB-lite"/>
    </source>
</evidence>
<organism evidence="2 3">
    <name type="scientific">Corynespora cassiicola Philippines</name>
    <dbReference type="NCBI Taxonomy" id="1448308"/>
    <lineage>
        <taxon>Eukaryota</taxon>
        <taxon>Fungi</taxon>
        <taxon>Dikarya</taxon>
        <taxon>Ascomycota</taxon>
        <taxon>Pezizomycotina</taxon>
        <taxon>Dothideomycetes</taxon>
        <taxon>Pleosporomycetidae</taxon>
        <taxon>Pleosporales</taxon>
        <taxon>Corynesporascaceae</taxon>
        <taxon>Corynespora</taxon>
    </lineage>
</organism>
<accession>A0A2T2P2L7</accession>
<dbReference type="EMBL" id="KZ678130">
    <property type="protein sequence ID" value="PSN71756.1"/>
    <property type="molecule type" value="Genomic_DNA"/>
</dbReference>
<sequence length="157" mass="16797">MHARSGLDSIQREEAKRNNGPVFYSGSGRHKLCSGSGILMASTSQCPHVRARAIARAVGQAGYFCGVEADSHGGGRVCFRSKLVPIRALGLRLFRRCSDQGRTGDRPAAAQRHGWLCEQFVGAAGRPNERDRIAGRGQQTVQVYSSLTPPSKSTSGG</sequence>
<feature type="region of interest" description="Disordered" evidence="1">
    <location>
        <begin position="128"/>
        <end position="157"/>
    </location>
</feature>
<name>A0A2T2P2L7_CORCC</name>
<gene>
    <name evidence="2" type="ORF">BS50DRAFT_235425</name>
</gene>